<feature type="transmembrane region" description="Helical" evidence="1">
    <location>
        <begin position="32"/>
        <end position="51"/>
    </location>
</feature>
<evidence type="ECO:0000256" key="1">
    <source>
        <dbReference type="SAM" id="Phobius"/>
    </source>
</evidence>
<dbReference type="Proteomes" id="UP001500483">
    <property type="component" value="Unassembled WGS sequence"/>
</dbReference>
<protein>
    <submittedName>
        <fullName evidence="2">Uncharacterized protein</fullName>
    </submittedName>
</protein>
<keyword evidence="1" id="KW-0472">Membrane</keyword>
<keyword evidence="3" id="KW-1185">Reference proteome</keyword>
<dbReference type="EMBL" id="BAAAYK010000043">
    <property type="protein sequence ID" value="GAA3366637.1"/>
    <property type="molecule type" value="Genomic_DNA"/>
</dbReference>
<keyword evidence="1" id="KW-0812">Transmembrane</keyword>
<keyword evidence="1" id="KW-1133">Transmembrane helix</keyword>
<gene>
    <name evidence="2" type="ORF">GCM10020366_70980</name>
</gene>
<accession>A0ABP6S2W4</accession>
<comment type="caution">
    <text evidence="2">The sequence shown here is derived from an EMBL/GenBank/DDBJ whole genome shotgun (WGS) entry which is preliminary data.</text>
</comment>
<name>A0ABP6S2W4_9PSEU</name>
<sequence>MLLGDVDAQPAQIGHLGVELLVVQVRPAVGELVALLLAAAFAAAELEIAWAKSRRSSLRTRGMVVSFRDGRT</sequence>
<evidence type="ECO:0000313" key="2">
    <source>
        <dbReference type="EMBL" id="GAA3366637.1"/>
    </source>
</evidence>
<evidence type="ECO:0000313" key="3">
    <source>
        <dbReference type="Proteomes" id="UP001500483"/>
    </source>
</evidence>
<reference evidence="3" key="1">
    <citation type="journal article" date="2019" name="Int. J. Syst. Evol. Microbiol.">
        <title>The Global Catalogue of Microorganisms (GCM) 10K type strain sequencing project: providing services to taxonomists for standard genome sequencing and annotation.</title>
        <authorList>
            <consortium name="The Broad Institute Genomics Platform"/>
            <consortium name="The Broad Institute Genome Sequencing Center for Infectious Disease"/>
            <person name="Wu L."/>
            <person name="Ma J."/>
        </authorList>
    </citation>
    <scope>NUCLEOTIDE SEQUENCE [LARGE SCALE GENOMIC DNA]</scope>
    <source>
        <strain evidence="3">JCM 9687</strain>
    </source>
</reference>
<organism evidence="2 3">
    <name type="scientific">Saccharopolyspora gregorii</name>
    <dbReference type="NCBI Taxonomy" id="33914"/>
    <lineage>
        <taxon>Bacteria</taxon>
        <taxon>Bacillati</taxon>
        <taxon>Actinomycetota</taxon>
        <taxon>Actinomycetes</taxon>
        <taxon>Pseudonocardiales</taxon>
        <taxon>Pseudonocardiaceae</taxon>
        <taxon>Saccharopolyspora</taxon>
    </lineage>
</organism>
<proteinExistence type="predicted"/>